<dbReference type="Proteomes" id="UP001162992">
    <property type="component" value="Chromosome 3"/>
</dbReference>
<accession>A0ACC2E7N7</accession>
<keyword evidence="2" id="KW-1185">Reference proteome</keyword>
<comment type="caution">
    <text evidence="1">The sequence shown here is derived from an EMBL/GenBank/DDBJ whole genome shotgun (WGS) entry which is preliminary data.</text>
</comment>
<sequence length="774" mass="86953">MQPHHSRAASCDGDAIRHDDEAAFNCHQKQSPHKDDKPWHSYDTVFLNAKAGMDGVDKEKVQKVVYEMSKGSRYFENEKRKEAVVEQRIDRLRSQACLITAAGLASLEKVVDKKIGELEANRDLSRVWIHVDLDAFYAAVETQENPSLKGKPMAVGGLSMICTANYEARKFGVRAAMPGFIARKLCQDLIFVRPDFEKYSKYSELTRQVFREYDERFIARSMDEAYLDVTDICRERTISGAQVAEEIRHHVYEKTKLTCSAGVGPNRLLAKVCSDINKPNGQYVLPNERSAIMNFISALPIRKVSGIGKVTERMLKDVLGISTCGDLLQNRYMISALFSPISRDFFFSVGLAIGGSEPPQDEPRKSLSNERTFMATTDESFFSKKLEELAEALAVDMAKEGLQGRTLTLKLKTASFEVRTRAVSLHQYIFSKSDILLHASKLLKAEVPLSLRLIGLRLANFKGEMFACLSPSQRTLASYLNQNTSPYKTPGVTDICEYETMNSMPHRESSPKSIDQDNENEDLRLSFKAHVGRRLNLSYKSDGLQNPNYKHEDGQVVTSKRLDRDPLTHGTLQQSLLKPGETYLAGEEASIVLQRRGIDSCGSHFESKLCASWDSMEKPSTSLNVDALTCKAESEMGFRSSLLDSIGIEDQVAAESSTSILQIDRSTHVKSEATNLLQTSSFTWIEDFRCSVCGIEVPAELISIRQEHEDYHLAQLLQEESGGMGLWSNHNDSFQKQIGKRCLREESGTRRKLSKKDANCLPIDAYFVKNRFSP</sequence>
<proteinExistence type="predicted"/>
<protein>
    <submittedName>
        <fullName evidence="1">Uncharacterized protein</fullName>
    </submittedName>
</protein>
<evidence type="ECO:0000313" key="2">
    <source>
        <dbReference type="Proteomes" id="UP001162992"/>
    </source>
</evidence>
<dbReference type="EMBL" id="CM055094">
    <property type="protein sequence ID" value="KAJ7562418.1"/>
    <property type="molecule type" value="Genomic_DNA"/>
</dbReference>
<organism evidence="1 2">
    <name type="scientific">Diphasiastrum complanatum</name>
    <name type="common">Issler's clubmoss</name>
    <name type="synonym">Lycopodium complanatum</name>
    <dbReference type="NCBI Taxonomy" id="34168"/>
    <lineage>
        <taxon>Eukaryota</taxon>
        <taxon>Viridiplantae</taxon>
        <taxon>Streptophyta</taxon>
        <taxon>Embryophyta</taxon>
        <taxon>Tracheophyta</taxon>
        <taxon>Lycopodiopsida</taxon>
        <taxon>Lycopodiales</taxon>
        <taxon>Lycopodiaceae</taxon>
        <taxon>Lycopodioideae</taxon>
        <taxon>Diphasiastrum</taxon>
    </lineage>
</organism>
<evidence type="ECO:0000313" key="1">
    <source>
        <dbReference type="EMBL" id="KAJ7562418.1"/>
    </source>
</evidence>
<gene>
    <name evidence="1" type="ORF">O6H91_03G068200</name>
</gene>
<name>A0ACC2E7N7_DIPCM</name>
<reference evidence="2" key="1">
    <citation type="journal article" date="2024" name="Proc. Natl. Acad. Sci. U.S.A.">
        <title>Extraordinary preservation of gene collinearity over three hundred million years revealed in homosporous lycophytes.</title>
        <authorList>
            <person name="Li C."/>
            <person name="Wickell D."/>
            <person name="Kuo L.Y."/>
            <person name="Chen X."/>
            <person name="Nie B."/>
            <person name="Liao X."/>
            <person name="Peng D."/>
            <person name="Ji J."/>
            <person name="Jenkins J."/>
            <person name="Williams M."/>
            <person name="Shu S."/>
            <person name="Plott C."/>
            <person name="Barry K."/>
            <person name="Rajasekar S."/>
            <person name="Grimwood J."/>
            <person name="Han X."/>
            <person name="Sun S."/>
            <person name="Hou Z."/>
            <person name="He W."/>
            <person name="Dai G."/>
            <person name="Sun C."/>
            <person name="Schmutz J."/>
            <person name="Leebens-Mack J.H."/>
            <person name="Li F.W."/>
            <person name="Wang L."/>
        </authorList>
    </citation>
    <scope>NUCLEOTIDE SEQUENCE [LARGE SCALE GENOMIC DNA]</scope>
    <source>
        <strain evidence="2">cv. PW_Plant_1</strain>
    </source>
</reference>